<dbReference type="STRING" id="525365.HMPREF0548_1119"/>
<accession>C2EN73</accession>
<dbReference type="Proteomes" id="UP000005583">
    <property type="component" value="Unassembled WGS sequence"/>
</dbReference>
<protein>
    <submittedName>
        <fullName evidence="3">Amidohydrolase family protein</fullName>
    </submittedName>
</protein>
<dbReference type="GO" id="GO:0016831">
    <property type="term" value="F:carboxy-lyase activity"/>
    <property type="evidence" value="ECO:0007669"/>
    <property type="project" value="InterPro"/>
</dbReference>
<dbReference type="PANTHER" id="PTHR21240">
    <property type="entry name" value="2-AMINO-3-CARBOXYLMUCONATE-6-SEMIALDEHYDE DECARBOXYLASE"/>
    <property type="match status" value="1"/>
</dbReference>
<evidence type="ECO:0000259" key="2">
    <source>
        <dbReference type="Pfam" id="PF04909"/>
    </source>
</evidence>
<dbReference type="PANTHER" id="PTHR21240:SF30">
    <property type="entry name" value="AMIDOHYDROLASE-RELATED DOMAIN-CONTAINING PROTEIN-RELATED"/>
    <property type="match status" value="1"/>
</dbReference>
<dbReference type="GO" id="GO:0019748">
    <property type="term" value="P:secondary metabolic process"/>
    <property type="evidence" value="ECO:0007669"/>
    <property type="project" value="TreeGrafter"/>
</dbReference>
<dbReference type="InterPro" id="IPR032466">
    <property type="entry name" value="Metal_Hydrolase"/>
</dbReference>
<gene>
    <name evidence="3" type="ORF">HMPREF0548_1119</name>
</gene>
<dbReference type="GO" id="GO:0005829">
    <property type="term" value="C:cytosol"/>
    <property type="evidence" value="ECO:0007669"/>
    <property type="project" value="TreeGrafter"/>
</dbReference>
<dbReference type="AlphaFoldDB" id="C2EN73"/>
<dbReference type="Pfam" id="PF04909">
    <property type="entry name" value="Amidohydro_2"/>
    <property type="match status" value="1"/>
</dbReference>
<dbReference type="PATRIC" id="fig|525365.8.peg.1354"/>
<evidence type="ECO:0000313" key="4">
    <source>
        <dbReference type="Proteomes" id="UP000005583"/>
    </source>
</evidence>
<sequence length="301" mass="33582">MKKIDAFAHILTPNYYQRMLEIAPNIPKQYSFIKIPTLVDLNKRLELWPDQNVKQVLSFANINAEDYVDGEQAVKLCEDANSELAKVVADHPDKFVAGVGMLAMNNIAGSCGLLAKIAQNENLVGAQIFTRHLGKSIADPNFEPVLAKAAELNLPLWLHPVFDKRKPDNNLVFSWEYELSQAMLQLVQANIFEKYPNLKIIVHHAGAMAPFFAGRIDHILNEKQANDFKKFYVDTAILGNTSALKLAISYYGIDHILFGTDAPFGVMPAGATKEVVNAIAGLNLNDDLNKIYQVNYQKLVK</sequence>
<keyword evidence="3" id="KW-0378">Hydrolase</keyword>
<evidence type="ECO:0000313" key="3">
    <source>
        <dbReference type="EMBL" id="EEJ72009.1"/>
    </source>
</evidence>
<dbReference type="RefSeq" id="WP_007125647.1">
    <property type="nucleotide sequence ID" value="NZ_AZFO01000036.1"/>
</dbReference>
<dbReference type="InterPro" id="IPR006680">
    <property type="entry name" value="Amidohydro-rel"/>
</dbReference>
<dbReference type="EMBL" id="ACGU01000054">
    <property type="protein sequence ID" value="EEJ72009.1"/>
    <property type="molecule type" value="Genomic_DNA"/>
</dbReference>
<keyword evidence="4" id="KW-1185">Reference proteome</keyword>
<proteinExistence type="predicted"/>
<organism evidence="3 4">
    <name type="scientific">Lactobacillus ultunensis DSM 16047</name>
    <dbReference type="NCBI Taxonomy" id="525365"/>
    <lineage>
        <taxon>Bacteria</taxon>
        <taxon>Bacillati</taxon>
        <taxon>Bacillota</taxon>
        <taxon>Bacilli</taxon>
        <taxon>Lactobacillales</taxon>
        <taxon>Lactobacillaceae</taxon>
        <taxon>Lactobacillus</taxon>
    </lineage>
</organism>
<dbReference type="InterPro" id="IPR032465">
    <property type="entry name" value="ACMSD"/>
</dbReference>
<dbReference type="GO" id="GO:0016787">
    <property type="term" value="F:hydrolase activity"/>
    <property type="evidence" value="ECO:0007669"/>
    <property type="project" value="UniProtKB-KW"/>
</dbReference>
<dbReference type="HOGENOM" id="CLU_039329_1_1_9"/>
<evidence type="ECO:0000256" key="1">
    <source>
        <dbReference type="ARBA" id="ARBA00023239"/>
    </source>
</evidence>
<comment type="caution">
    <text evidence="3">The sequence shown here is derived from an EMBL/GenBank/DDBJ whole genome shotgun (WGS) entry which is preliminary data.</text>
</comment>
<name>C2EN73_9LACO</name>
<dbReference type="OrthoDB" id="9777673at2"/>
<reference evidence="3 4" key="1">
    <citation type="submission" date="2009-01" db="EMBL/GenBank/DDBJ databases">
        <authorList>
            <person name="Qin X."/>
            <person name="Bachman B."/>
            <person name="Battles P."/>
            <person name="Bell A."/>
            <person name="Bess C."/>
            <person name="Bickham C."/>
            <person name="Chaboub L."/>
            <person name="Chen D."/>
            <person name="Coyle M."/>
            <person name="Deiros D.R."/>
            <person name="Dinh H."/>
            <person name="Forbes L."/>
            <person name="Fowler G."/>
            <person name="Francisco L."/>
            <person name="Fu Q."/>
            <person name="Gubbala S."/>
            <person name="Hale W."/>
            <person name="Han Y."/>
            <person name="Hemphill L."/>
            <person name="Highlander S.K."/>
            <person name="Hirani K."/>
            <person name="Hogues M."/>
            <person name="Jackson L."/>
            <person name="Jakkamsetti A."/>
            <person name="Javaid M."/>
            <person name="Jiang H."/>
            <person name="Korchina V."/>
            <person name="Kovar C."/>
            <person name="Lara F."/>
            <person name="Lee S."/>
            <person name="Mata R."/>
            <person name="Mathew T."/>
            <person name="Moen C."/>
            <person name="Morales K."/>
            <person name="Munidasa M."/>
            <person name="Nazareth L."/>
            <person name="Ngo R."/>
            <person name="Nguyen L."/>
            <person name="Okwuonu G."/>
            <person name="Ongeri F."/>
            <person name="Patil S."/>
            <person name="Petrosino J."/>
            <person name="Pham C."/>
            <person name="Pham P."/>
            <person name="Pu L.-L."/>
            <person name="Puazo M."/>
            <person name="Raj R."/>
            <person name="Reid J."/>
            <person name="Rouhana J."/>
            <person name="Saada N."/>
            <person name="Shang Y."/>
            <person name="Simmons D."/>
            <person name="Thornton R."/>
            <person name="Warren J."/>
            <person name="Weissenberger G."/>
            <person name="Zhang J."/>
            <person name="Zhang L."/>
            <person name="Zhou C."/>
            <person name="Zhu D."/>
            <person name="Muzny D."/>
            <person name="Worley K."/>
            <person name="Gibbs R."/>
        </authorList>
    </citation>
    <scope>NUCLEOTIDE SEQUENCE [LARGE SCALE GENOMIC DNA]</scope>
    <source>
        <strain evidence="3 4">DSM 16047</strain>
    </source>
</reference>
<dbReference type="SUPFAM" id="SSF51556">
    <property type="entry name" value="Metallo-dependent hydrolases"/>
    <property type="match status" value="1"/>
</dbReference>
<keyword evidence="1" id="KW-0456">Lyase</keyword>
<feature type="domain" description="Amidohydrolase-related" evidence="2">
    <location>
        <begin position="66"/>
        <end position="264"/>
    </location>
</feature>
<dbReference type="Gene3D" id="3.20.20.140">
    <property type="entry name" value="Metal-dependent hydrolases"/>
    <property type="match status" value="1"/>
</dbReference>
<dbReference type="eggNOG" id="COG2159">
    <property type="taxonomic scope" value="Bacteria"/>
</dbReference>